<dbReference type="SUPFAM" id="SSF82199">
    <property type="entry name" value="SET domain"/>
    <property type="match status" value="1"/>
</dbReference>
<evidence type="ECO:0000256" key="2">
    <source>
        <dbReference type="ARBA" id="ARBA00022603"/>
    </source>
</evidence>
<dbReference type="GO" id="GO:0032259">
    <property type="term" value="P:methylation"/>
    <property type="evidence" value="ECO:0007669"/>
    <property type="project" value="UniProtKB-KW"/>
</dbReference>
<dbReference type="SUPFAM" id="SSF81822">
    <property type="entry name" value="RuBisCo LSMT C-terminal, substrate-binding domain"/>
    <property type="match status" value="1"/>
</dbReference>
<gene>
    <name evidence="9" type="ORF">RHTO0S_11e03752g</name>
</gene>
<proteinExistence type="inferred from homology"/>
<dbReference type="InterPro" id="IPR050600">
    <property type="entry name" value="SETD3_SETD6_MTase"/>
</dbReference>
<dbReference type="FunFam" id="3.90.1410.10:FF:000007">
    <property type="entry name" value="Ribosomal lysine N-methyltransferase 4"/>
    <property type="match status" value="1"/>
</dbReference>
<keyword evidence="5 6" id="KW-0539">Nucleus</keyword>
<feature type="region of interest" description="Disordered" evidence="7">
    <location>
        <begin position="182"/>
        <end position="204"/>
    </location>
</feature>
<protein>
    <recommendedName>
        <fullName evidence="6">Ribosomal lysine N-methyltransferase 4</fullName>
        <ecNumber evidence="6">2.1.1.-</ecNumber>
    </recommendedName>
</protein>
<dbReference type="PIRSF" id="PIRSF011771">
    <property type="entry name" value="RMS1_SET"/>
    <property type="match status" value="1"/>
</dbReference>
<dbReference type="PANTHER" id="PTHR13271">
    <property type="entry name" value="UNCHARACTERIZED PUTATIVE METHYLTRANSFERASE"/>
    <property type="match status" value="1"/>
</dbReference>
<evidence type="ECO:0000256" key="6">
    <source>
        <dbReference type="PIRNR" id="PIRNR011771"/>
    </source>
</evidence>
<evidence type="ECO:0000256" key="4">
    <source>
        <dbReference type="ARBA" id="ARBA00022691"/>
    </source>
</evidence>
<comment type="subcellular location">
    <subcellularLocation>
        <location evidence="1 6">Nucleus</location>
    </subcellularLocation>
</comment>
<dbReference type="EMBL" id="LK052946">
    <property type="protein sequence ID" value="CDR45732.1"/>
    <property type="molecule type" value="Genomic_DNA"/>
</dbReference>
<name>A0A061B741_RHOTO</name>
<reference evidence="9" key="1">
    <citation type="journal article" date="2014" name="Genome Announc.">
        <title>Draft genome sequence of Rhodosporidium toruloides CECT1137, an oleaginous yeast of biotechnological interest.</title>
        <authorList>
            <person name="Morin N."/>
            <person name="Calcas X."/>
            <person name="Devillers H."/>
            <person name="Durrens P."/>
            <person name="Sherman D.J."/>
            <person name="Nicaud J.-M."/>
            <person name="Neuveglise C."/>
        </authorList>
    </citation>
    <scope>NUCLEOTIDE SEQUENCE</scope>
    <source>
        <strain evidence="9">CECT1137</strain>
    </source>
</reference>
<accession>A0A061B741</accession>
<dbReference type="GO" id="GO:0016279">
    <property type="term" value="F:protein-lysine N-methyltransferase activity"/>
    <property type="evidence" value="ECO:0007669"/>
    <property type="project" value="UniProtKB-UniRule"/>
</dbReference>
<dbReference type="InterPro" id="IPR036464">
    <property type="entry name" value="Rubisco_LSMT_subst-bd_sf"/>
</dbReference>
<comment type="similarity">
    <text evidence="6">Belongs to the class V-like SAM-binding methyltransferase superfamily. Histone-lysine methyltransferase family. SETD6 subfamily.</text>
</comment>
<sequence length="452" mass="50662">MSSSPTDEAKFLDWFKEKGGAVHPAVAFKQFEGMGRGCVALEDIEPDTLLFSIPRSVLLTTSTSALPSLLPAEEFASLSGWTPLILSMIYEYLRTSSWTPYFSLLPTQFDSLMFWSPEEFAELEGSTVLNKVGRDEADEEFEQTVKPFVAKHANVFGNPDDYTAELFHRMGSLVLSRSFHVDAKEPEEEEEYSDEEEEEEREDVGDVAMVPFADILNAKSGCDNARLFFEMNTLDMMSTARIPAGSQIFNTYADPPNSDLLRRYGHVDEVNEADLVEVGLETVVDLVGQAQGLGEEGREARAEWLLEMGIDDTFSIERNYKVPEEMVSAIKAFLLTPEEYAKAQKKESPPKPKLDAPSADWARKILDKRLSEYKTSIEEDESLLKESTLPQRKRMAVIVRLGEKRILRSARAKLDEEWPAGGNASATQKDKRRSRDGGKGEAGGKKQKKAKQ</sequence>
<dbReference type="InterPro" id="IPR046341">
    <property type="entry name" value="SET_dom_sf"/>
</dbReference>
<dbReference type="CDD" id="cd19178">
    <property type="entry name" value="SET_SETD6"/>
    <property type="match status" value="1"/>
</dbReference>
<feature type="domain" description="SET" evidence="8">
    <location>
        <begin position="24"/>
        <end position="253"/>
    </location>
</feature>
<dbReference type="Pfam" id="PF09273">
    <property type="entry name" value="Rubis-subs-bind"/>
    <property type="match status" value="1"/>
</dbReference>
<dbReference type="PROSITE" id="PS50280">
    <property type="entry name" value="SET"/>
    <property type="match status" value="1"/>
</dbReference>
<feature type="compositionally biased region" description="Acidic residues" evidence="7">
    <location>
        <begin position="185"/>
        <end position="204"/>
    </location>
</feature>
<keyword evidence="3 6" id="KW-0808">Transferase</keyword>
<dbReference type="InterPro" id="IPR001214">
    <property type="entry name" value="SET_dom"/>
</dbReference>
<dbReference type="InterPro" id="IPR011383">
    <property type="entry name" value="N-lys_methylase_SETD6"/>
</dbReference>
<dbReference type="GO" id="GO:0005634">
    <property type="term" value="C:nucleus"/>
    <property type="evidence" value="ECO:0007669"/>
    <property type="project" value="UniProtKB-SubCell"/>
</dbReference>
<keyword evidence="4 6" id="KW-0949">S-adenosyl-L-methionine</keyword>
<dbReference type="InterPro" id="IPR015353">
    <property type="entry name" value="Rubisco_LSMT_subst-bd"/>
</dbReference>
<feature type="region of interest" description="Disordered" evidence="7">
    <location>
        <begin position="412"/>
        <end position="452"/>
    </location>
</feature>
<dbReference type="Gene3D" id="3.90.1410.10">
    <property type="entry name" value="set domain protein methyltransferase, domain 1"/>
    <property type="match status" value="1"/>
</dbReference>
<dbReference type="AlphaFoldDB" id="A0A061B741"/>
<dbReference type="EC" id="2.1.1.-" evidence="6"/>
<feature type="compositionally biased region" description="Basic and acidic residues" evidence="7">
    <location>
        <begin position="433"/>
        <end position="444"/>
    </location>
</feature>
<evidence type="ECO:0000256" key="1">
    <source>
        <dbReference type="ARBA" id="ARBA00004123"/>
    </source>
</evidence>
<evidence type="ECO:0000313" key="9">
    <source>
        <dbReference type="EMBL" id="CDR45732.1"/>
    </source>
</evidence>
<comment type="function">
    <text evidence="6">S-adenosyl-L-methionine-dependent protein-lysine N-methyltransferase that monomethylates 60S ribosomal protein L42.</text>
</comment>
<keyword evidence="2 6" id="KW-0489">Methyltransferase</keyword>
<organism evidence="9">
    <name type="scientific">Rhodotorula toruloides</name>
    <name type="common">Yeast</name>
    <name type="synonym">Rhodosporidium toruloides</name>
    <dbReference type="NCBI Taxonomy" id="5286"/>
    <lineage>
        <taxon>Eukaryota</taxon>
        <taxon>Fungi</taxon>
        <taxon>Dikarya</taxon>
        <taxon>Basidiomycota</taxon>
        <taxon>Pucciniomycotina</taxon>
        <taxon>Microbotryomycetes</taxon>
        <taxon>Sporidiobolales</taxon>
        <taxon>Sporidiobolaceae</taxon>
        <taxon>Rhodotorula</taxon>
    </lineage>
</organism>
<evidence type="ECO:0000256" key="5">
    <source>
        <dbReference type="ARBA" id="ARBA00023242"/>
    </source>
</evidence>
<dbReference type="Gene3D" id="3.90.1420.10">
    <property type="entry name" value="Rubisco LSMT, substrate-binding domain"/>
    <property type="match status" value="1"/>
</dbReference>
<evidence type="ECO:0000256" key="3">
    <source>
        <dbReference type="ARBA" id="ARBA00022679"/>
    </source>
</evidence>
<evidence type="ECO:0000259" key="8">
    <source>
        <dbReference type="PROSITE" id="PS50280"/>
    </source>
</evidence>
<dbReference type="OrthoDB" id="341421at2759"/>
<dbReference type="PANTHER" id="PTHR13271:SF34">
    <property type="entry name" value="N-LYSINE METHYLTRANSFERASE SETD6"/>
    <property type="match status" value="1"/>
</dbReference>
<dbReference type="Pfam" id="PF00856">
    <property type="entry name" value="SET"/>
    <property type="match status" value="1"/>
</dbReference>
<evidence type="ECO:0000256" key="7">
    <source>
        <dbReference type="SAM" id="MobiDB-lite"/>
    </source>
</evidence>
<dbReference type="InterPro" id="IPR044430">
    <property type="entry name" value="SETD6_SET"/>
</dbReference>